<keyword evidence="3 4" id="KW-0704">Schiff base</keyword>
<feature type="active site" description="Proton donor/acceptor" evidence="4">
    <location>
        <position position="179"/>
    </location>
</feature>
<evidence type="ECO:0000313" key="6">
    <source>
        <dbReference type="Proteomes" id="UP001339883"/>
    </source>
</evidence>
<dbReference type="Pfam" id="PF01487">
    <property type="entry name" value="DHquinase_I"/>
    <property type="match status" value="1"/>
</dbReference>
<sequence length="288" mass="32044">MMNFQSVLKKIYCGVLMSLSIISTGYTSENISPIAKNNYVVKHLNLSELPVKTIVPIAATTRVQALAQAKQIAMNKDADIAEFRVDLLDFASDTKQVIALGKEINDILKAKPLLLTIRTANEGGKLNVSDEIYENIYKAYLEAPFFQLIDIEMFRHENIVSELTTLAHQKNILVVMSNHEFNQTPSEKEIVRRLLKQDHMGADILKIAVMPKSKQDVFTLMNATLEVSERTPKTLLTISMGHLGQISRVATANMGGNLSFGMIDKASAPGQIDVTELKKFLKTVQPIQ</sequence>
<proteinExistence type="inferred from homology"/>
<evidence type="ECO:0000256" key="3">
    <source>
        <dbReference type="ARBA" id="ARBA00023270"/>
    </source>
</evidence>
<dbReference type="Gene3D" id="3.20.20.70">
    <property type="entry name" value="Aldolase class I"/>
    <property type="match status" value="1"/>
</dbReference>
<evidence type="ECO:0000256" key="4">
    <source>
        <dbReference type="HAMAP-Rule" id="MF_00214"/>
    </source>
</evidence>
<protein>
    <recommendedName>
        <fullName evidence="4">3-dehydroquinate dehydratase</fullName>
        <shortName evidence="4">3-dehydroquinase</shortName>
        <ecNumber evidence="4">4.2.1.10</ecNumber>
    </recommendedName>
    <alternativeName>
        <fullName evidence="4">Type I DHQase</fullName>
    </alternativeName>
    <alternativeName>
        <fullName evidence="4">Type I dehydroquinase</fullName>
        <shortName evidence="4">DHQ1</shortName>
    </alternativeName>
</protein>
<dbReference type="EC" id="4.2.1.10" evidence="4"/>
<dbReference type="PANTHER" id="PTHR43699">
    <property type="entry name" value="3-DEHYDROQUINATE DEHYDRATASE"/>
    <property type="match status" value="1"/>
</dbReference>
<feature type="binding site" evidence="4">
    <location>
        <position position="271"/>
    </location>
    <ligand>
        <name>3-dehydroquinate</name>
        <dbReference type="ChEBI" id="CHEBI:32364"/>
    </ligand>
</feature>
<evidence type="ECO:0000256" key="1">
    <source>
        <dbReference type="ARBA" id="ARBA00001864"/>
    </source>
</evidence>
<gene>
    <name evidence="4" type="primary">aroD</name>
    <name evidence="5" type="ORF">I2F25_01305</name>
</gene>
<feature type="binding site" evidence="4">
    <location>
        <position position="267"/>
    </location>
    <ligand>
        <name>3-dehydroquinate</name>
        <dbReference type="ChEBI" id="CHEBI:32364"/>
    </ligand>
</feature>
<dbReference type="SUPFAM" id="SSF51569">
    <property type="entry name" value="Aldolase"/>
    <property type="match status" value="1"/>
</dbReference>
<dbReference type="EMBL" id="VTDN01000001">
    <property type="protein sequence ID" value="MEB5475703.1"/>
    <property type="molecule type" value="Genomic_DNA"/>
</dbReference>
<feature type="binding site" evidence="4">
    <location>
        <position position="248"/>
    </location>
    <ligand>
        <name>3-dehydroquinate</name>
        <dbReference type="ChEBI" id="CHEBI:32364"/>
    </ligand>
</feature>
<comment type="caution">
    <text evidence="4">Lacks conserved residue(s) required for the propagation of feature annotation.</text>
</comment>
<organism evidence="5 6">
    <name type="scientific">Acinetobacter pollinis</name>
    <dbReference type="NCBI Taxonomy" id="2605270"/>
    <lineage>
        <taxon>Bacteria</taxon>
        <taxon>Pseudomonadati</taxon>
        <taxon>Pseudomonadota</taxon>
        <taxon>Gammaproteobacteria</taxon>
        <taxon>Moraxellales</taxon>
        <taxon>Moraxellaceae</taxon>
        <taxon>Acinetobacter</taxon>
    </lineage>
</organism>
<dbReference type="PANTHER" id="PTHR43699:SF1">
    <property type="entry name" value="3-DEHYDROQUINATE DEHYDRATASE"/>
    <property type="match status" value="1"/>
</dbReference>
<dbReference type="InterPro" id="IPR050146">
    <property type="entry name" value="Type-I_3-dehydroquinase"/>
</dbReference>
<comment type="caution">
    <text evidence="5">The sequence shown here is derived from an EMBL/GenBank/DDBJ whole genome shotgun (WGS) entry which is preliminary data.</text>
</comment>
<keyword evidence="6" id="KW-1185">Reference proteome</keyword>
<dbReference type="NCBIfam" id="TIGR01093">
    <property type="entry name" value="aroD"/>
    <property type="match status" value="1"/>
</dbReference>
<dbReference type="CDD" id="cd00502">
    <property type="entry name" value="DHQase_I"/>
    <property type="match status" value="1"/>
</dbReference>
<dbReference type="Proteomes" id="UP001339883">
    <property type="component" value="Unassembled WGS sequence"/>
</dbReference>
<feature type="active site" description="Schiff-base intermediate with substrate" evidence="4">
    <location>
        <position position="206"/>
    </location>
</feature>
<dbReference type="HAMAP" id="MF_00214">
    <property type="entry name" value="AroD"/>
    <property type="match status" value="1"/>
</dbReference>
<comment type="catalytic activity">
    <reaction evidence="1 4">
        <text>3-dehydroquinate = 3-dehydroshikimate + H2O</text>
        <dbReference type="Rhea" id="RHEA:21096"/>
        <dbReference type="ChEBI" id="CHEBI:15377"/>
        <dbReference type="ChEBI" id="CHEBI:16630"/>
        <dbReference type="ChEBI" id="CHEBI:32364"/>
        <dbReference type="EC" id="4.2.1.10"/>
    </reaction>
</comment>
<comment type="function">
    <text evidence="4">Involved in the third step of the chorismate pathway, which leads to the biosynthesis of aromatic amino acids. Catalyzes the cis-dehydration of 3-dehydroquinate (DHQ) and introduces the first double bond of the aromatic ring to yield 3-dehydroshikimate.</text>
</comment>
<feature type="binding site" evidence="4">
    <location>
        <position position="118"/>
    </location>
    <ligand>
        <name>3-dehydroquinate</name>
        <dbReference type="ChEBI" id="CHEBI:32364"/>
    </ligand>
</feature>
<comment type="subunit">
    <text evidence="4">Homodimer.</text>
</comment>
<accession>A0ABU6DQM1</accession>
<name>A0ABU6DQM1_9GAMM</name>
<evidence type="ECO:0000313" key="5">
    <source>
        <dbReference type="EMBL" id="MEB5475703.1"/>
    </source>
</evidence>
<keyword evidence="2 4" id="KW-0456">Lyase</keyword>
<dbReference type="InterPro" id="IPR001381">
    <property type="entry name" value="DHquinase_I"/>
</dbReference>
<feature type="binding site" evidence="4">
    <location>
        <begin position="82"/>
        <end position="84"/>
    </location>
    <ligand>
        <name>3-dehydroquinate</name>
        <dbReference type="ChEBI" id="CHEBI:32364"/>
    </ligand>
</feature>
<keyword evidence="4" id="KW-0028">Amino-acid biosynthesis</keyword>
<comment type="pathway">
    <text evidence="4">Metabolic intermediate biosynthesis; chorismate biosynthesis; chorismate from D-erythrose 4-phosphate and phosphoenolpyruvate: step 3/7.</text>
</comment>
<comment type="similarity">
    <text evidence="4">Belongs to the type-I 3-dehydroquinase family.</text>
</comment>
<dbReference type="GO" id="GO:0003855">
    <property type="term" value="F:3-dehydroquinate dehydratase activity"/>
    <property type="evidence" value="ECO:0007669"/>
    <property type="project" value="UniProtKB-EC"/>
</dbReference>
<reference evidence="5 6" key="1">
    <citation type="submission" date="2019-08" db="EMBL/GenBank/DDBJ databases">
        <title>Five species of Acinetobacter isolated from floral nectar and animal pollinators.</title>
        <authorList>
            <person name="Hendry T.A."/>
        </authorList>
    </citation>
    <scope>NUCLEOTIDE SEQUENCE [LARGE SCALE GENOMIC DNA]</scope>
    <source>
        <strain evidence="5 6">MD18.27</strain>
    </source>
</reference>
<keyword evidence="4" id="KW-0057">Aromatic amino acid biosynthesis</keyword>
<dbReference type="InterPro" id="IPR013785">
    <property type="entry name" value="Aldolase_TIM"/>
</dbReference>
<evidence type="ECO:0000256" key="2">
    <source>
        <dbReference type="ARBA" id="ARBA00023239"/>
    </source>
</evidence>